<dbReference type="PROSITE" id="PS51257">
    <property type="entry name" value="PROKAR_LIPOPROTEIN"/>
    <property type="match status" value="1"/>
</dbReference>
<dbReference type="InterPro" id="IPR005297">
    <property type="entry name" value="Lipoprotein_repeat"/>
</dbReference>
<dbReference type="OrthoDB" id="9800666at2"/>
<sequence length="131" mass="13698">MTRLSTLFATSALALALALAGCASMSSSRMPGGVAEKNGALVGPNGMTLYTFDRDPAGGGKSVCNGPCAKNWPPLLAGSDTPTGEFSVVERDDGAKQLAYKGKPLYYWVKDTQPGERTGDGVNQVWRTAKP</sequence>
<gene>
    <name evidence="2" type="ordered locus">Acav_1862</name>
</gene>
<dbReference type="PIRSF" id="PIRSF029720">
    <property type="entry name" value="UCP029720"/>
    <property type="match status" value="1"/>
</dbReference>
<feature type="signal peptide" evidence="1">
    <location>
        <begin position="1"/>
        <end position="20"/>
    </location>
</feature>
<dbReference type="HOGENOM" id="CLU_053665_2_0_4"/>
<protein>
    <recommendedName>
        <fullName evidence="4">ATP-binding protein</fullName>
    </recommendedName>
</protein>
<dbReference type="PANTHER" id="PTHR39335">
    <property type="entry name" value="BLL4220 PROTEIN"/>
    <property type="match status" value="1"/>
</dbReference>
<dbReference type="EMBL" id="CP002521">
    <property type="protein sequence ID" value="ADX45779.1"/>
    <property type="molecule type" value="Genomic_DNA"/>
</dbReference>
<feature type="chain" id="PRO_5003258539" description="ATP-binding protein" evidence="1">
    <location>
        <begin position="21"/>
        <end position="131"/>
    </location>
</feature>
<accession>F0Q7A4</accession>
<reference evidence="2" key="1">
    <citation type="submission" date="2011-02" db="EMBL/GenBank/DDBJ databases">
        <title>Complete sequence of Acidovorax avenae subsp. avenae ATCC 19860.</title>
        <authorList>
            <consortium name="US DOE Joint Genome Institute"/>
            <person name="Lucas S."/>
            <person name="Copeland A."/>
            <person name="Lapidus A."/>
            <person name="Cheng J.-F."/>
            <person name="Goodwin L."/>
            <person name="Pitluck S."/>
            <person name="Chertkov O."/>
            <person name="Held B."/>
            <person name="Detter J.C."/>
            <person name="Han C."/>
            <person name="Tapia R."/>
            <person name="Land M."/>
            <person name="Hauser L."/>
            <person name="Kyrpides N."/>
            <person name="Ivanova N."/>
            <person name="Ovchinnikova G."/>
            <person name="Pagani I."/>
            <person name="Gordon S."/>
            <person name="Woyke T."/>
        </authorList>
    </citation>
    <scope>NUCLEOTIDE SEQUENCE</scope>
    <source>
        <strain evidence="2">ATCC 19860</strain>
    </source>
</reference>
<evidence type="ECO:0000256" key="1">
    <source>
        <dbReference type="SAM" id="SignalP"/>
    </source>
</evidence>
<evidence type="ECO:0008006" key="4">
    <source>
        <dbReference type="Google" id="ProtNLM"/>
    </source>
</evidence>
<name>F0Q7A4_PARA1</name>
<dbReference type="RefSeq" id="WP_013594297.1">
    <property type="nucleotide sequence ID" value="NC_015138.1"/>
</dbReference>
<dbReference type="Pfam" id="PF03640">
    <property type="entry name" value="Lipoprotein_15"/>
    <property type="match status" value="2"/>
</dbReference>
<keyword evidence="1" id="KW-0732">Signal</keyword>
<organism evidence="2 3">
    <name type="scientific">Paracidovorax avenae (strain ATCC 19860 / DSM 7227 / CCUG 15838 / JCM 20985 / LMG 2117 / NCPPB 1011)</name>
    <name type="common">Acidovorax avenae</name>
    <dbReference type="NCBI Taxonomy" id="643561"/>
    <lineage>
        <taxon>Bacteria</taxon>
        <taxon>Pseudomonadati</taxon>
        <taxon>Pseudomonadota</taxon>
        <taxon>Betaproteobacteria</taxon>
        <taxon>Burkholderiales</taxon>
        <taxon>Comamonadaceae</taxon>
        <taxon>Paracidovorax</taxon>
    </lineage>
</organism>
<dbReference type="AlphaFoldDB" id="F0Q7A4"/>
<dbReference type="GO" id="GO:0043448">
    <property type="term" value="P:alkane catabolic process"/>
    <property type="evidence" value="ECO:0007669"/>
    <property type="project" value="TreeGrafter"/>
</dbReference>
<proteinExistence type="predicted"/>
<evidence type="ECO:0000313" key="2">
    <source>
        <dbReference type="EMBL" id="ADX45779.1"/>
    </source>
</evidence>
<keyword evidence="3" id="KW-1185">Reference proteome</keyword>
<dbReference type="GeneID" id="34236747"/>
<dbReference type="InterPro" id="IPR014558">
    <property type="entry name" value="UCP029720"/>
</dbReference>
<dbReference type="KEGG" id="aaa:Acav_1862"/>
<evidence type="ECO:0000313" key="3">
    <source>
        <dbReference type="Proteomes" id="UP000002482"/>
    </source>
</evidence>
<dbReference type="Proteomes" id="UP000002482">
    <property type="component" value="Chromosome"/>
</dbReference>
<dbReference type="PANTHER" id="PTHR39335:SF1">
    <property type="entry name" value="BLL4220 PROTEIN"/>
    <property type="match status" value="1"/>
</dbReference>